<comment type="caution">
    <text evidence="10">The sequence shown here is derived from an EMBL/GenBank/DDBJ whole genome shotgun (WGS) entry which is preliminary data.</text>
</comment>
<dbReference type="GO" id="GO:0003964">
    <property type="term" value="F:RNA-directed DNA polymerase activity"/>
    <property type="evidence" value="ECO:0007669"/>
    <property type="project" value="UniProtKB-KW"/>
</dbReference>
<dbReference type="Gene3D" id="2.40.70.10">
    <property type="entry name" value="Acid Proteases"/>
    <property type="match status" value="1"/>
</dbReference>
<dbReference type="Proteomes" id="UP001314205">
    <property type="component" value="Unassembled WGS sequence"/>
</dbReference>
<dbReference type="PROSITE" id="PS50878">
    <property type="entry name" value="RT_POL"/>
    <property type="match status" value="1"/>
</dbReference>
<keyword evidence="5" id="KW-0540">Nuclease</keyword>
<accession>A0AAV1LL59</accession>
<evidence type="ECO:0000256" key="6">
    <source>
        <dbReference type="ARBA" id="ARBA00022759"/>
    </source>
</evidence>
<keyword evidence="7" id="KW-0378">Hydrolase</keyword>
<dbReference type="PANTHER" id="PTHR37984">
    <property type="entry name" value="PROTEIN CBG26694"/>
    <property type="match status" value="1"/>
</dbReference>
<keyword evidence="8" id="KW-0695">RNA-directed DNA polymerase</keyword>
<dbReference type="EC" id="2.7.7.49" evidence="1"/>
<evidence type="ECO:0000259" key="9">
    <source>
        <dbReference type="PROSITE" id="PS50878"/>
    </source>
</evidence>
<dbReference type="FunFam" id="3.30.70.270:FF:000063">
    <property type="entry name" value="Zinc knuckle domaincontaining protein"/>
    <property type="match status" value="1"/>
</dbReference>
<dbReference type="InterPro" id="IPR043502">
    <property type="entry name" value="DNA/RNA_pol_sf"/>
</dbReference>
<sequence length="652" mass="74806">MRVRVGNLLINTVFDSGAECSIMRESIANKLPGHCSNQIVNYLRGIGPFPVISTSTLTAICVINNIHVEILFHVLPDFEMTSDVLIGANLLHETGLSVIVTRNSATLISQPRVMHIRSHSPIFENLNHDLTDEFEINQLLALLNKYSFVFTQGYAKSRVNTGELEIRLKNPDKYVERRPYRLSPVERQKVKDIVSELITHKIIRESKSPYSSPIILVKKKNGDDRMCVDYRELNANTVRDHYPLPLIADQIDKLAGGHYFTTLDMAFGFHQIPISPNSVEKTAFVTPDGLYEYLTMPFGLCNAPSVYQRCINRALGPLLNPGSSDNGHNDSVAQVYIDDVISKCRNYSCGLSFLERILIALRDSGFSINIEKCLFFKRSIEYLGNIIENGEVRPSPKKIDALLKAPVPTTVKQVRQFNGLAGYFRRFIPDFARVMVPRYNLTKQGVKWEWTNFHEEVRQKIIHHLTSSPVLTIFREGEPIELFTDASSLGFGAILIQIINGRQHTVAYFSMRTTDAESRYHSYELETLAVVRAIKHFRHFLYGRKFKVITDCNALRASKHKQDLLPRIHRWWSYLQNFEFDIEYRKGERMQHADFLSRNPLSLNVNVMTRNLEWLNVEQRRDAQLRPVIDSLHNGDIVPGYLLESNALKRER</sequence>
<dbReference type="PANTHER" id="PTHR37984:SF5">
    <property type="entry name" value="PROTEIN NYNRIN-LIKE"/>
    <property type="match status" value="1"/>
</dbReference>
<dbReference type="CDD" id="cd09274">
    <property type="entry name" value="RNase_HI_RT_Ty3"/>
    <property type="match status" value="1"/>
</dbReference>
<evidence type="ECO:0000313" key="11">
    <source>
        <dbReference type="Proteomes" id="UP001314205"/>
    </source>
</evidence>
<keyword evidence="4" id="KW-0548">Nucleotidyltransferase</keyword>
<dbReference type="Pfam" id="PF00077">
    <property type="entry name" value="RVP"/>
    <property type="match status" value="1"/>
</dbReference>
<keyword evidence="6" id="KW-0255">Endonuclease</keyword>
<protein>
    <recommendedName>
        <fullName evidence="1">RNA-directed DNA polymerase</fullName>
        <ecNumber evidence="1">2.7.7.49</ecNumber>
    </recommendedName>
</protein>
<dbReference type="SUPFAM" id="SSF50630">
    <property type="entry name" value="Acid proteases"/>
    <property type="match status" value="1"/>
</dbReference>
<evidence type="ECO:0000256" key="3">
    <source>
        <dbReference type="ARBA" id="ARBA00022679"/>
    </source>
</evidence>
<evidence type="ECO:0000256" key="2">
    <source>
        <dbReference type="ARBA" id="ARBA00022670"/>
    </source>
</evidence>
<evidence type="ECO:0000313" key="10">
    <source>
        <dbReference type="EMBL" id="CAK1595002.1"/>
    </source>
</evidence>
<dbReference type="InterPro" id="IPR041373">
    <property type="entry name" value="RT_RNaseH"/>
</dbReference>
<dbReference type="Pfam" id="PF17917">
    <property type="entry name" value="RT_RNaseH"/>
    <property type="match status" value="1"/>
</dbReference>
<dbReference type="InterPro" id="IPR050951">
    <property type="entry name" value="Retrovirus_Pol_polyprotein"/>
</dbReference>
<dbReference type="EMBL" id="CAVLGL010000091">
    <property type="protein sequence ID" value="CAK1595002.1"/>
    <property type="molecule type" value="Genomic_DNA"/>
</dbReference>
<dbReference type="GO" id="GO:0006508">
    <property type="term" value="P:proteolysis"/>
    <property type="evidence" value="ECO:0007669"/>
    <property type="project" value="UniProtKB-KW"/>
</dbReference>
<dbReference type="SUPFAM" id="SSF56672">
    <property type="entry name" value="DNA/RNA polymerases"/>
    <property type="match status" value="1"/>
</dbReference>
<dbReference type="InterPro" id="IPR018061">
    <property type="entry name" value="Retropepsins"/>
</dbReference>
<gene>
    <name evidence="10" type="ORF">PARMNEM_LOCUS14553</name>
</gene>
<dbReference type="CDD" id="cd01647">
    <property type="entry name" value="RT_LTR"/>
    <property type="match status" value="1"/>
</dbReference>
<dbReference type="GO" id="GO:0004519">
    <property type="term" value="F:endonuclease activity"/>
    <property type="evidence" value="ECO:0007669"/>
    <property type="project" value="UniProtKB-KW"/>
</dbReference>
<dbReference type="Gene3D" id="3.10.10.10">
    <property type="entry name" value="HIV Type 1 Reverse Transcriptase, subunit A, domain 1"/>
    <property type="match status" value="1"/>
</dbReference>
<dbReference type="GO" id="GO:0008233">
    <property type="term" value="F:peptidase activity"/>
    <property type="evidence" value="ECO:0007669"/>
    <property type="project" value="UniProtKB-KW"/>
</dbReference>
<evidence type="ECO:0000256" key="8">
    <source>
        <dbReference type="ARBA" id="ARBA00022918"/>
    </source>
</evidence>
<dbReference type="InterPro" id="IPR043128">
    <property type="entry name" value="Rev_trsase/Diguanyl_cyclase"/>
</dbReference>
<name>A0AAV1LL59_9NEOP</name>
<dbReference type="InterPro" id="IPR000477">
    <property type="entry name" value="RT_dom"/>
</dbReference>
<dbReference type="AlphaFoldDB" id="A0AAV1LL59"/>
<keyword evidence="11" id="KW-1185">Reference proteome</keyword>
<evidence type="ECO:0000256" key="4">
    <source>
        <dbReference type="ARBA" id="ARBA00022695"/>
    </source>
</evidence>
<dbReference type="FunFam" id="3.10.20.370:FF:000001">
    <property type="entry name" value="Retrovirus-related Pol polyprotein from transposon 17.6-like protein"/>
    <property type="match status" value="1"/>
</dbReference>
<dbReference type="FunFam" id="3.10.10.10:FF:000007">
    <property type="entry name" value="Retrovirus-related Pol polyprotein from transposon 17.6-like Protein"/>
    <property type="match status" value="1"/>
</dbReference>
<evidence type="ECO:0000256" key="1">
    <source>
        <dbReference type="ARBA" id="ARBA00012493"/>
    </source>
</evidence>
<organism evidence="10 11">
    <name type="scientific">Parnassius mnemosyne</name>
    <name type="common">clouded apollo</name>
    <dbReference type="NCBI Taxonomy" id="213953"/>
    <lineage>
        <taxon>Eukaryota</taxon>
        <taxon>Metazoa</taxon>
        <taxon>Ecdysozoa</taxon>
        <taxon>Arthropoda</taxon>
        <taxon>Hexapoda</taxon>
        <taxon>Insecta</taxon>
        <taxon>Pterygota</taxon>
        <taxon>Neoptera</taxon>
        <taxon>Endopterygota</taxon>
        <taxon>Lepidoptera</taxon>
        <taxon>Glossata</taxon>
        <taxon>Ditrysia</taxon>
        <taxon>Papilionoidea</taxon>
        <taxon>Papilionidae</taxon>
        <taxon>Parnassiinae</taxon>
        <taxon>Parnassini</taxon>
        <taxon>Parnassius</taxon>
        <taxon>Driopa</taxon>
    </lineage>
</organism>
<keyword evidence="3" id="KW-0808">Transferase</keyword>
<dbReference type="InterPro" id="IPR021109">
    <property type="entry name" value="Peptidase_aspartic_dom_sf"/>
</dbReference>
<proteinExistence type="predicted"/>
<evidence type="ECO:0000256" key="7">
    <source>
        <dbReference type="ARBA" id="ARBA00022801"/>
    </source>
</evidence>
<dbReference type="Pfam" id="PF00078">
    <property type="entry name" value="RVT_1"/>
    <property type="match status" value="1"/>
</dbReference>
<reference evidence="10 11" key="1">
    <citation type="submission" date="2023-11" db="EMBL/GenBank/DDBJ databases">
        <authorList>
            <person name="Hedman E."/>
            <person name="Englund M."/>
            <person name="Stromberg M."/>
            <person name="Nyberg Akerstrom W."/>
            <person name="Nylinder S."/>
            <person name="Jareborg N."/>
            <person name="Kallberg Y."/>
            <person name="Kronander E."/>
        </authorList>
    </citation>
    <scope>NUCLEOTIDE SEQUENCE [LARGE SCALE GENOMIC DNA]</scope>
</reference>
<keyword evidence="2" id="KW-0645">Protease</keyword>
<feature type="domain" description="Reverse transcriptase" evidence="9">
    <location>
        <begin position="198"/>
        <end position="387"/>
    </location>
</feature>
<evidence type="ECO:0000256" key="5">
    <source>
        <dbReference type="ARBA" id="ARBA00022722"/>
    </source>
</evidence>
<dbReference type="Gene3D" id="3.30.70.270">
    <property type="match status" value="2"/>
</dbReference>